<comment type="subcellular location">
    <subcellularLocation>
        <location evidence="11">Cytoplasm</location>
    </subcellularLocation>
    <subcellularLocation>
        <location evidence="11">Cytoplasm</location>
        <location evidence="11">P-body</location>
    </subcellularLocation>
</comment>
<dbReference type="GO" id="GO:0008380">
    <property type="term" value="P:RNA splicing"/>
    <property type="evidence" value="ECO:0007669"/>
    <property type="project" value="UniProtKB-KW"/>
</dbReference>
<dbReference type="InterPro" id="IPR044642">
    <property type="entry name" value="PTHR15588"/>
</dbReference>
<comment type="function">
    <text evidence="11">Component of the cytoplasmic LSM1-LSM7 complex which is involved in mRNA degradation.</text>
</comment>
<dbReference type="GO" id="GO:0000932">
    <property type="term" value="C:P-body"/>
    <property type="evidence" value="ECO:0007669"/>
    <property type="project" value="UniProtKB-SubCell"/>
</dbReference>
<keyword evidence="14" id="KW-1185">Reference proteome</keyword>
<evidence type="ECO:0000256" key="7">
    <source>
        <dbReference type="ARBA" id="ARBA00023274"/>
    </source>
</evidence>
<gene>
    <name evidence="11" type="primary">LSM1</name>
    <name evidence="13" type="ORF">FA10DRAFT_279609</name>
</gene>
<keyword evidence="2 11" id="KW-0963">Cytoplasm</keyword>
<keyword evidence="5 11" id="KW-0694">RNA-binding</keyword>
<dbReference type="InParanoid" id="A0A316YNV2"/>
<dbReference type="PANTHER" id="PTHR15588">
    <property type="entry name" value="LSM1"/>
    <property type="match status" value="1"/>
</dbReference>
<keyword evidence="6" id="KW-0508">mRNA splicing</keyword>
<evidence type="ECO:0000313" key="14">
    <source>
        <dbReference type="Proteomes" id="UP000245768"/>
    </source>
</evidence>
<evidence type="ECO:0000256" key="3">
    <source>
        <dbReference type="ARBA" id="ARBA00022553"/>
    </source>
</evidence>
<evidence type="ECO:0000256" key="10">
    <source>
        <dbReference type="ARBA" id="ARBA00067756"/>
    </source>
</evidence>
<name>A0A316YNV2_9BASI</name>
<evidence type="ECO:0000256" key="6">
    <source>
        <dbReference type="ARBA" id="ARBA00023187"/>
    </source>
</evidence>
<organism evidence="13 14">
    <name type="scientific">Acaromyces ingoldii</name>
    <dbReference type="NCBI Taxonomy" id="215250"/>
    <lineage>
        <taxon>Eukaryota</taxon>
        <taxon>Fungi</taxon>
        <taxon>Dikarya</taxon>
        <taxon>Basidiomycota</taxon>
        <taxon>Ustilaginomycotina</taxon>
        <taxon>Exobasidiomycetes</taxon>
        <taxon>Exobasidiales</taxon>
        <taxon>Cryptobasidiaceae</taxon>
        <taxon>Acaromyces</taxon>
    </lineage>
</organism>
<comment type="subunit">
    <text evidence="11">Component of the heptameric LSM1-LSM7 complex that forms a seven-membered ring structure with a donut shape.</text>
</comment>
<dbReference type="SUPFAM" id="SSF50182">
    <property type="entry name" value="Sm-like ribonucleoproteins"/>
    <property type="match status" value="1"/>
</dbReference>
<dbReference type="FunFam" id="2.30.30.100:FF:000021">
    <property type="entry name" value="U6 snRNA-associated Sm-like protein LSm1"/>
    <property type="match status" value="1"/>
</dbReference>
<evidence type="ECO:0000256" key="11">
    <source>
        <dbReference type="RuleBase" id="RU365047"/>
    </source>
</evidence>
<dbReference type="InterPro" id="IPR047575">
    <property type="entry name" value="Sm"/>
</dbReference>
<dbReference type="Proteomes" id="UP000245768">
    <property type="component" value="Unassembled WGS sequence"/>
</dbReference>
<sequence length="147" mass="16499">MDPDTILSHVAFTTSGSLVDCVDKKVIIVLRDGKKLIGVLRSYDQFANLILHEAIERVFVNNRYADIPQGLLLVRGENVVLMGEIDLDKEDEVPPSICMPVRPEVIPQLVQARKVDREAKAAIEKRKAEILRTQHGFCEEGQEGDSY</sequence>
<dbReference type="STRING" id="215250.A0A316YNV2"/>
<evidence type="ECO:0000259" key="12">
    <source>
        <dbReference type="PROSITE" id="PS52002"/>
    </source>
</evidence>
<proteinExistence type="inferred from homology"/>
<comment type="subunit">
    <text evidence="9">Interacts with SLBP; interaction with SLBP occurs when histone mRNA is being rapidly degraded during the S phase. LSm subunits form a heteromer with a donut shape.</text>
</comment>
<evidence type="ECO:0000256" key="2">
    <source>
        <dbReference type="ARBA" id="ARBA00022490"/>
    </source>
</evidence>
<dbReference type="PROSITE" id="PS52002">
    <property type="entry name" value="SM"/>
    <property type="match status" value="1"/>
</dbReference>
<dbReference type="InterPro" id="IPR034104">
    <property type="entry name" value="Lsm1"/>
</dbReference>
<dbReference type="Gene3D" id="2.30.30.100">
    <property type="match status" value="1"/>
</dbReference>
<dbReference type="GO" id="GO:1990726">
    <property type="term" value="C:Lsm1-7-Pat1 complex"/>
    <property type="evidence" value="ECO:0007669"/>
    <property type="project" value="TreeGrafter"/>
</dbReference>
<feature type="domain" description="Sm" evidence="12">
    <location>
        <begin position="13"/>
        <end position="88"/>
    </location>
</feature>
<dbReference type="EMBL" id="KZ819636">
    <property type="protein sequence ID" value="PWN90484.1"/>
    <property type="molecule type" value="Genomic_DNA"/>
</dbReference>
<reference evidence="13 14" key="1">
    <citation type="journal article" date="2018" name="Mol. Biol. Evol.">
        <title>Broad Genomic Sampling Reveals a Smut Pathogenic Ancestry of the Fungal Clade Ustilaginomycotina.</title>
        <authorList>
            <person name="Kijpornyongpan T."/>
            <person name="Mondo S.J."/>
            <person name="Barry K."/>
            <person name="Sandor L."/>
            <person name="Lee J."/>
            <person name="Lipzen A."/>
            <person name="Pangilinan J."/>
            <person name="LaButti K."/>
            <person name="Hainaut M."/>
            <person name="Henrissat B."/>
            <person name="Grigoriev I.V."/>
            <person name="Spatafora J.W."/>
            <person name="Aime M.C."/>
        </authorList>
    </citation>
    <scope>NUCLEOTIDE SEQUENCE [LARGE SCALE GENOMIC DNA]</scope>
    <source>
        <strain evidence="13 14">MCA 4198</strain>
    </source>
</reference>
<dbReference type="GO" id="GO:0006397">
    <property type="term" value="P:mRNA processing"/>
    <property type="evidence" value="ECO:0007669"/>
    <property type="project" value="UniProtKB-UniRule"/>
</dbReference>
<keyword evidence="3" id="KW-0597">Phosphoprotein</keyword>
<dbReference type="Pfam" id="PF01423">
    <property type="entry name" value="LSM"/>
    <property type="match status" value="1"/>
</dbReference>
<dbReference type="InterPro" id="IPR001163">
    <property type="entry name" value="Sm_dom_euk/arc"/>
</dbReference>
<dbReference type="GO" id="GO:0000290">
    <property type="term" value="P:deadenylation-dependent decapping of nuclear-transcribed mRNA"/>
    <property type="evidence" value="ECO:0007669"/>
    <property type="project" value="TreeGrafter"/>
</dbReference>
<keyword evidence="7 11" id="KW-0687">Ribonucleoprotein</keyword>
<evidence type="ECO:0000256" key="8">
    <source>
        <dbReference type="ARBA" id="ARBA00056858"/>
    </source>
</evidence>
<keyword evidence="4 11" id="KW-0507">mRNA processing</keyword>
<dbReference type="InterPro" id="IPR010920">
    <property type="entry name" value="LSM_dom_sf"/>
</dbReference>
<dbReference type="GO" id="GO:1990904">
    <property type="term" value="C:ribonucleoprotein complex"/>
    <property type="evidence" value="ECO:0007669"/>
    <property type="project" value="UniProtKB-KW"/>
</dbReference>
<evidence type="ECO:0000256" key="1">
    <source>
        <dbReference type="ARBA" id="ARBA00006850"/>
    </source>
</evidence>
<evidence type="ECO:0000313" key="13">
    <source>
        <dbReference type="EMBL" id="PWN90484.1"/>
    </source>
</evidence>
<dbReference type="FunCoup" id="A0A316YNV2">
    <property type="interactions" value="240"/>
</dbReference>
<accession>A0A316YNV2</accession>
<dbReference type="OrthoDB" id="10263346at2759"/>
<dbReference type="CDD" id="cd01728">
    <property type="entry name" value="LSm1"/>
    <property type="match status" value="1"/>
</dbReference>
<evidence type="ECO:0000256" key="4">
    <source>
        <dbReference type="ARBA" id="ARBA00022664"/>
    </source>
</evidence>
<dbReference type="PANTHER" id="PTHR15588:SF8">
    <property type="entry name" value="U6 SNRNA-ASSOCIATED SM-LIKE PROTEIN LSM1"/>
    <property type="match status" value="1"/>
</dbReference>
<comment type="function">
    <text evidence="8">Plays a role in the degradation of histone mRNAs, the only eukaryotic mRNAs that are not polyadenylated. Probably also part of an LSm subunits-containing complex involved in the general process of mRNA degradation.</text>
</comment>
<comment type="similarity">
    <text evidence="1 11">Belongs to the snRNP Sm proteins family.</text>
</comment>
<protein>
    <recommendedName>
        <fullName evidence="10 11">U6 snRNA-associated Sm-like protein LSm1</fullName>
    </recommendedName>
</protein>
<dbReference type="AlphaFoldDB" id="A0A316YNV2"/>
<evidence type="ECO:0000256" key="9">
    <source>
        <dbReference type="ARBA" id="ARBA00062159"/>
    </source>
</evidence>
<dbReference type="SMART" id="SM00651">
    <property type="entry name" value="Sm"/>
    <property type="match status" value="1"/>
</dbReference>
<dbReference type="GO" id="GO:0003729">
    <property type="term" value="F:mRNA binding"/>
    <property type="evidence" value="ECO:0007669"/>
    <property type="project" value="TreeGrafter"/>
</dbReference>
<evidence type="ECO:0000256" key="5">
    <source>
        <dbReference type="ARBA" id="ARBA00022884"/>
    </source>
</evidence>